<dbReference type="PANTHER" id="PTHR39515:SF2">
    <property type="entry name" value="HTH-TYPE TRANSCRIPTIONAL REGULATOR RV0880"/>
    <property type="match status" value="1"/>
</dbReference>
<sequence>MSNSDPPELARDLRLAVGRLARRLRRMYVDTGQRLSFLELAVLHRLDVSGPTSPGTLAGDEGVTGAAVAATLTHLESQQLVSRSRAPEDGRRVVVTITAVGQRTLRHREAASLGRIEEVLRDRLDAADLAQLAAAVPLLEKVATEL</sequence>
<keyword evidence="3" id="KW-1185">Reference proteome</keyword>
<dbReference type="GO" id="GO:0003700">
    <property type="term" value="F:DNA-binding transcription factor activity"/>
    <property type="evidence" value="ECO:0007669"/>
    <property type="project" value="InterPro"/>
</dbReference>
<dbReference type="PROSITE" id="PS50995">
    <property type="entry name" value="HTH_MARR_2"/>
    <property type="match status" value="1"/>
</dbReference>
<accession>A0A5M3XGK9</accession>
<comment type="caution">
    <text evidence="2">The sequence shown here is derived from an EMBL/GenBank/DDBJ whole genome shotgun (WGS) entry which is preliminary data.</text>
</comment>
<dbReference type="RefSeq" id="WP_155345712.1">
    <property type="nucleotide sequence ID" value="NZ_BAAAHM010000002.1"/>
</dbReference>
<dbReference type="Gene3D" id="1.10.10.10">
    <property type="entry name" value="Winged helix-like DNA-binding domain superfamily/Winged helix DNA-binding domain"/>
    <property type="match status" value="1"/>
</dbReference>
<dbReference type="SUPFAM" id="SSF46785">
    <property type="entry name" value="Winged helix' DNA-binding domain"/>
    <property type="match status" value="1"/>
</dbReference>
<dbReference type="SMART" id="SM00347">
    <property type="entry name" value="HTH_MARR"/>
    <property type="match status" value="1"/>
</dbReference>
<proteinExistence type="predicted"/>
<dbReference type="InterPro" id="IPR000835">
    <property type="entry name" value="HTH_MarR-typ"/>
</dbReference>
<dbReference type="PANTHER" id="PTHR39515">
    <property type="entry name" value="CONSERVED PROTEIN"/>
    <property type="match status" value="1"/>
</dbReference>
<dbReference type="EMBL" id="BLAF01000018">
    <property type="protein sequence ID" value="GES20685.1"/>
    <property type="molecule type" value="Genomic_DNA"/>
</dbReference>
<dbReference type="Pfam" id="PF01047">
    <property type="entry name" value="MarR"/>
    <property type="match status" value="1"/>
</dbReference>
<dbReference type="Proteomes" id="UP000377595">
    <property type="component" value="Unassembled WGS sequence"/>
</dbReference>
<feature type="domain" description="HTH marR-type" evidence="1">
    <location>
        <begin position="6"/>
        <end position="144"/>
    </location>
</feature>
<dbReference type="InterPro" id="IPR036388">
    <property type="entry name" value="WH-like_DNA-bd_sf"/>
</dbReference>
<dbReference type="OrthoDB" id="8966183at2"/>
<reference evidence="2 3" key="1">
    <citation type="submission" date="2019-10" db="EMBL/GenBank/DDBJ databases">
        <title>Whole genome shotgun sequence of Acrocarpospora pleiomorpha NBRC 16267.</title>
        <authorList>
            <person name="Ichikawa N."/>
            <person name="Kimura A."/>
            <person name="Kitahashi Y."/>
            <person name="Komaki H."/>
            <person name="Oguchi A."/>
        </authorList>
    </citation>
    <scope>NUCLEOTIDE SEQUENCE [LARGE SCALE GENOMIC DNA]</scope>
    <source>
        <strain evidence="2 3">NBRC 16267</strain>
    </source>
</reference>
<gene>
    <name evidence="2" type="ORF">Aple_035810</name>
</gene>
<organism evidence="2 3">
    <name type="scientific">Acrocarpospora pleiomorpha</name>
    <dbReference type="NCBI Taxonomy" id="90975"/>
    <lineage>
        <taxon>Bacteria</taxon>
        <taxon>Bacillati</taxon>
        <taxon>Actinomycetota</taxon>
        <taxon>Actinomycetes</taxon>
        <taxon>Streptosporangiales</taxon>
        <taxon>Streptosporangiaceae</taxon>
        <taxon>Acrocarpospora</taxon>
    </lineage>
</organism>
<evidence type="ECO:0000313" key="3">
    <source>
        <dbReference type="Proteomes" id="UP000377595"/>
    </source>
</evidence>
<dbReference type="InterPro" id="IPR052526">
    <property type="entry name" value="HTH-type_Bedaq_tolerance"/>
</dbReference>
<evidence type="ECO:0000313" key="2">
    <source>
        <dbReference type="EMBL" id="GES20685.1"/>
    </source>
</evidence>
<evidence type="ECO:0000259" key="1">
    <source>
        <dbReference type="PROSITE" id="PS50995"/>
    </source>
</evidence>
<dbReference type="InterPro" id="IPR036390">
    <property type="entry name" value="WH_DNA-bd_sf"/>
</dbReference>
<dbReference type="AlphaFoldDB" id="A0A5M3XGK9"/>
<name>A0A5M3XGK9_9ACTN</name>
<protein>
    <submittedName>
        <fullName evidence="2">Transcriptional regulator</fullName>
    </submittedName>
</protein>